<comment type="similarity">
    <text evidence="1">Belongs to the V-ATPase V0D/AC39 subunit family.</text>
</comment>
<accession>A0A9D1MWX0</accession>
<dbReference type="PANTHER" id="PTHR38682:SF1">
    <property type="entry name" value="V-TYPE ATP SYNTHASE SUBUNIT C"/>
    <property type="match status" value="1"/>
</dbReference>
<keyword evidence="3" id="KW-0406">Ion transport</keyword>
<evidence type="ECO:0000256" key="3">
    <source>
        <dbReference type="ARBA" id="ARBA00023065"/>
    </source>
</evidence>
<evidence type="ECO:0000313" key="4">
    <source>
        <dbReference type="EMBL" id="HIU90652.1"/>
    </source>
</evidence>
<protein>
    <submittedName>
        <fullName evidence="4">V-type ATPase subunit</fullName>
    </submittedName>
</protein>
<dbReference type="InterPro" id="IPR050873">
    <property type="entry name" value="V-ATPase_V0D/AC39_subunit"/>
</dbReference>
<sequence>MKDIQFYANGRLAVLSTKLLGADKFLRLSECNTLSEAVKVLTEGGYGGGVTVENPNDYEKILMAETDSAIRLFAELCYDKYAVKYFLCRYVCHNVKVLMKRKYMRVEGVDDCFGCVGQDLPALQQQLVKDDYSALSKNLAAACHEVDVLFADGNRSPQAVDVVIDKAMFADMAAYAKKSRLKLVRELNESLADTTNLMLLCRLKKAGAKPQGFAQGGSISAETLQKLFDNDGVAADLKQPYKDFYALCTSEQGLAAAEREQKRLRNALVRKYADFSTIQPAVEYFFKKTEETDKVRMVLISVKNGVEKDKIKSLIAG</sequence>
<dbReference type="AlphaFoldDB" id="A0A9D1MWX0"/>
<dbReference type="EMBL" id="DVOC01000025">
    <property type="protein sequence ID" value="HIU90652.1"/>
    <property type="molecule type" value="Genomic_DNA"/>
</dbReference>
<dbReference type="Gene3D" id="1.20.1690.10">
    <property type="entry name" value="V-type ATP synthase subunit C domain"/>
    <property type="match status" value="2"/>
</dbReference>
<dbReference type="InterPro" id="IPR035067">
    <property type="entry name" value="V-type_ATPase_csu/dsu"/>
</dbReference>
<dbReference type="Proteomes" id="UP000886852">
    <property type="component" value="Unassembled WGS sequence"/>
</dbReference>
<dbReference type="InterPro" id="IPR036079">
    <property type="entry name" value="ATPase_csu/dsu_sf"/>
</dbReference>
<evidence type="ECO:0000256" key="1">
    <source>
        <dbReference type="ARBA" id="ARBA00006709"/>
    </source>
</evidence>
<comment type="caution">
    <text evidence="4">The sequence shown here is derived from an EMBL/GenBank/DDBJ whole genome shotgun (WGS) entry which is preliminary data.</text>
</comment>
<evidence type="ECO:0000256" key="2">
    <source>
        <dbReference type="ARBA" id="ARBA00022448"/>
    </source>
</evidence>
<dbReference type="InterPro" id="IPR002843">
    <property type="entry name" value="ATPase_V0-cplx_csu/dsu"/>
</dbReference>
<proteinExistence type="inferred from homology"/>
<reference evidence="4" key="1">
    <citation type="submission" date="2020-10" db="EMBL/GenBank/DDBJ databases">
        <authorList>
            <person name="Gilroy R."/>
        </authorList>
    </citation>
    <scope>NUCLEOTIDE SEQUENCE</scope>
    <source>
        <strain evidence="4">ChiHjej12B11-7776</strain>
    </source>
</reference>
<organism evidence="4 5">
    <name type="scientific">Candidatus Fimimonas merdipullorum</name>
    <dbReference type="NCBI Taxonomy" id="2840822"/>
    <lineage>
        <taxon>Bacteria</taxon>
        <taxon>Pseudomonadati</taxon>
        <taxon>Myxococcota</taxon>
        <taxon>Myxococcia</taxon>
        <taxon>Myxococcales</taxon>
        <taxon>Cystobacterineae</taxon>
        <taxon>Myxococcaceae</taxon>
        <taxon>Myxococcaceae incertae sedis</taxon>
        <taxon>Candidatus Fimimonas</taxon>
    </lineage>
</organism>
<keyword evidence="2" id="KW-0813">Transport</keyword>
<dbReference type="PANTHER" id="PTHR38682">
    <property type="entry name" value="V-TYPE ATP SYNTHASE SUBUNIT C"/>
    <property type="match status" value="1"/>
</dbReference>
<dbReference type="Gene3D" id="1.10.132.50">
    <property type="entry name" value="ATP synthase (C/AC39) subunit, domain 3"/>
    <property type="match status" value="1"/>
</dbReference>
<reference evidence="4" key="2">
    <citation type="journal article" date="2021" name="PeerJ">
        <title>Extensive microbial diversity within the chicken gut microbiome revealed by metagenomics and culture.</title>
        <authorList>
            <person name="Gilroy R."/>
            <person name="Ravi A."/>
            <person name="Getino M."/>
            <person name="Pursley I."/>
            <person name="Horton D.L."/>
            <person name="Alikhan N.F."/>
            <person name="Baker D."/>
            <person name="Gharbi K."/>
            <person name="Hall N."/>
            <person name="Watson M."/>
            <person name="Adriaenssens E.M."/>
            <person name="Foster-Nyarko E."/>
            <person name="Jarju S."/>
            <person name="Secka A."/>
            <person name="Antonio M."/>
            <person name="Oren A."/>
            <person name="Chaudhuri R.R."/>
            <person name="La Ragione R."/>
            <person name="Hildebrand F."/>
            <person name="Pallen M.J."/>
        </authorList>
    </citation>
    <scope>NUCLEOTIDE SEQUENCE</scope>
    <source>
        <strain evidence="4">ChiHjej12B11-7776</strain>
    </source>
</reference>
<dbReference type="InterPro" id="IPR044911">
    <property type="entry name" value="V-type_ATPase_csu/dsu_dom_3"/>
</dbReference>
<dbReference type="Pfam" id="PF01992">
    <property type="entry name" value="vATP-synt_AC39"/>
    <property type="match status" value="1"/>
</dbReference>
<gene>
    <name evidence="4" type="ORF">IAC72_01370</name>
</gene>
<name>A0A9D1MWX0_9BACT</name>
<evidence type="ECO:0000313" key="5">
    <source>
        <dbReference type="Proteomes" id="UP000886852"/>
    </source>
</evidence>
<dbReference type="GO" id="GO:0046961">
    <property type="term" value="F:proton-transporting ATPase activity, rotational mechanism"/>
    <property type="evidence" value="ECO:0007669"/>
    <property type="project" value="InterPro"/>
</dbReference>
<dbReference type="SUPFAM" id="SSF103486">
    <property type="entry name" value="V-type ATP synthase subunit C"/>
    <property type="match status" value="1"/>
</dbReference>